<reference evidence="3 4" key="1">
    <citation type="submission" date="2019-07" db="EMBL/GenBank/DDBJ databases">
        <title>complete genome sequencing of Ornithinimicrobium sp. H23M54.</title>
        <authorList>
            <person name="Bae J.-W."/>
            <person name="Lee S.-Y."/>
        </authorList>
    </citation>
    <scope>NUCLEOTIDE SEQUENCE [LARGE SCALE GENOMIC DNA]</scope>
    <source>
        <strain evidence="3 4">H23M54</strain>
    </source>
</reference>
<keyword evidence="2" id="KW-0472">Membrane</keyword>
<evidence type="ECO:0000256" key="2">
    <source>
        <dbReference type="SAM" id="Phobius"/>
    </source>
</evidence>
<dbReference type="Proteomes" id="UP000315395">
    <property type="component" value="Chromosome"/>
</dbReference>
<dbReference type="Pfam" id="PF05949">
    <property type="entry name" value="DUF881"/>
    <property type="match status" value="1"/>
</dbReference>
<feature type="transmembrane region" description="Helical" evidence="2">
    <location>
        <begin position="55"/>
        <end position="75"/>
    </location>
</feature>
<evidence type="ECO:0000313" key="3">
    <source>
        <dbReference type="EMBL" id="QDO88687.1"/>
    </source>
</evidence>
<dbReference type="KEGG" id="orz:FNH13_10385"/>
<dbReference type="OrthoDB" id="3218134at2"/>
<gene>
    <name evidence="3" type="ORF">FNH13_10385</name>
</gene>
<dbReference type="PANTHER" id="PTHR37313:SF1">
    <property type="entry name" value="UPF0749 PROTEIN RV1823"/>
    <property type="match status" value="1"/>
</dbReference>
<keyword evidence="2" id="KW-1133">Transmembrane helix</keyword>
<dbReference type="PANTHER" id="PTHR37313">
    <property type="entry name" value="UPF0749 PROTEIN RV1825"/>
    <property type="match status" value="1"/>
</dbReference>
<evidence type="ECO:0000313" key="4">
    <source>
        <dbReference type="Proteomes" id="UP000315395"/>
    </source>
</evidence>
<comment type="similarity">
    <text evidence="1">Belongs to the UPF0749 family.</text>
</comment>
<keyword evidence="4" id="KW-1185">Reference proteome</keyword>
<dbReference type="RefSeq" id="WP_143783364.1">
    <property type="nucleotide sequence ID" value="NZ_CP041616.1"/>
</dbReference>
<dbReference type="EMBL" id="CP041616">
    <property type="protein sequence ID" value="QDO88687.1"/>
    <property type="molecule type" value="Genomic_DNA"/>
</dbReference>
<keyword evidence="2" id="KW-0812">Transmembrane</keyword>
<organism evidence="3 4">
    <name type="scientific">Ornithinimicrobium ciconiae</name>
    <dbReference type="NCBI Taxonomy" id="2594265"/>
    <lineage>
        <taxon>Bacteria</taxon>
        <taxon>Bacillati</taxon>
        <taxon>Actinomycetota</taxon>
        <taxon>Actinomycetes</taxon>
        <taxon>Micrococcales</taxon>
        <taxon>Ornithinimicrobiaceae</taxon>
        <taxon>Ornithinimicrobium</taxon>
    </lineage>
</organism>
<dbReference type="Gene3D" id="3.30.70.1880">
    <property type="entry name" value="Protein of unknown function DUF881"/>
    <property type="match status" value="1"/>
</dbReference>
<dbReference type="GO" id="GO:0005886">
    <property type="term" value="C:plasma membrane"/>
    <property type="evidence" value="ECO:0007669"/>
    <property type="project" value="TreeGrafter"/>
</dbReference>
<accession>A0A516GB00</accession>
<dbReference type="AlphaFoldDB" id="A0A516GB00"/>
<protein>
    <submittedName>
        <fullName evidence="3">DUF881 domain-containing protein</fullName>
    </submittedName>
</protein>
<dbReference type="InterPro" id="IPR010273">
    <property type="entry name" value="DUF881"/>
</dbReference>
<name>A0A516GB00_9MICO</name>
<proteinExistence type="inferred from homology"/>
<evidence type="ECO:0000256" key="1">
    <source>
        <dbReference type="ARBA" id="ARBA00009108"/>
    </source>
</evidence>
<sequence length="287" mass="30411">MRFLRIRASNTPRDPGASMALLEEVMDPPLDPGYTSWTASRRAAGMPGSTGSRTVLLFVSMLVLGFLISVAAQTLRTPDPAAASTRDELRTRIEATSQRGDEYVEHIATLRQEISSLEAAQAQPATEQVAGEQAALQAGATPVVGEGVVLTLNDPPLSADSEEGDRVLARDLQVIVNGLWAHGAEAIAINEQRLTSTSTIRFAGEAIVVDLRGLARPYVVQAIGPQEALAAELRSGATGNYLGELQSDFNIVVQLTPEDELTVPAGSRLSTRIATVPDTDATTEDAP</sequence>